<evidence type="ECO:0000256" key="1">
    <source>
        <dbReference type="SAM" id="Phobius"/>
    </source>
</evidence>
<feature type="transmembrane region" description="Helical" evidence="1">
    <location>
        <begin position="65"/>
        <end position="87"/>
    </location>
</feature>
<evidence type="ECO:0000313" key="3">
    <source>
        <dbReference type="Proteomes" id="UP000426246"/>
    </source>
</evidence>
<dbReference type="Pfam" id="PF14068">
    <property type="entry name" value="YuiB"/>
    <property type="match status" value="1"/>
</dbReference>
<accession>A0A6B8RHT4</accession>
<keyword evidence="1" id="KW-0472">Membrane</keyword>
<sequence>MVIISFLQFFVATLLAFCIFLGLGFIINMLLKTTWLPVYAYFIVVIIIVYSFWEEDSFISYLKGTSFSDVILFIGGLAGAILSGYLIKMLRDKGYKMY</sequence>
<gene>
    <name evidence="2" type="ORF">EHS13_08610</name>
</gene>
<keyword evidence="3" id="KW-1185">Reference proteome</keyword>
<protein>
    <submittedName>
        <fullName evidence="2">Uncharacterized protein</fullName>
    </submittedName>
</protein>
<dbReference type="Proteomes" id="UP000426246">
    <property type="component" value="Chromosome"/>
</dbReference>
<feature type="transmembrane region" description="Helical" evidence="1">
    <location>
        <begin position="6"/>
        <end position="27"/>
    </location>
</feature>
<feature type="transmembrane region" description="Helical" evidence="1">
    <location>
        <begin position="34"/>
        <end position="53"/>
    </location>
</feature>
<keyword evidence="1" id="KW-0812">Transmembrane</keyword>
<dbReference type="OrthoDB" id="2382309at2"/>
<evidence type="ECO:0000313" key="2">
    <source>
        <dbReference type="EMBL" id="QGQ94936.1"/>
    </source>
</evidence>
<dbReference type="InterPro" id="IPR025917">
    <property type="entry name" value="YuiB"/>
</dbReference>
<name>A0A6B8RHT4_9BACL</name>
<dbReference type="KEGG" id="ppsc:EHS13_08610"/>
<reference evidence="3" key="1">
    <citation type="submission" date="2018-11" db="EMBL/GenBank/DDBJ databases">
        <title>Complete genome sequence of Paenibacillus sp. ML311-T8.</title>
        <authorList>
            <person name="Nam Y.-D."/>
            <person name="Kang J."/>
            <person name="Chung W.-H."/>
            <person name="Park Y.S."/>
        </authorList>
    </citation>
    <scope>NUCLEOTIDE SEQUENCE [LARGE SCALE GENOMIC DNA]</scope>
    <source>
        <strain evidence="3">ML311-T8</strain>
    </source>
</reference>
<keyword evidence="1" id="KW-1133">Transmembrane helix</keyword>
<organism evidence="2 3">
    <name type="scientific">Paenibacillus psychroresistens</name>
    <dbReference type="NCBI Taxonomy" id="1778678"/>
    <lineage>
        <taxon>Bacteria</taxon>
        <taxon>Bacillati</taxon>
        <taxon>Bacillota</taxon>
        <taxon>Bacilli</taxon>
        <taxon>Bacillales</taxon>
        <taxon>Paenibacillaceae</taxon>
        <taxon>Paenibacillus</taxon>
    </lineage>
</organism>
<dbReference type="EMBL" id="CP034235">
    <property type="protein sequence ID" value="QGQ94936.1"/>
    <property type="molecule type" value="Genomic_DNA"/>
</dbReference>
<dbReference type="AlphaFoldDB" id="A0A6B8RHT4"/>
<proteinExistence type="predicted"/>